<reference evidence="4" key="2">
    <citation type="submission" date="2019-09" db="UniProtKB">
        <authorList>
            <consortium name="WormBaseParasite"/>
        </authorList>
    </citation>
    <scope>IDENTIFICATION</scope>
</reference>
<evidence type="ECO:0000313" key="2">
    <source>
        <dbReference type="EMBL" id="VDP00228.1"/>
    </source>
</evidence>
<dbReference type="AlphaFoldDB" id="A0A183G0I7"/>
<evidence type="ECO:0000313" key="4">
    <source>
        <dbReference type="WBParaSite" id="HPBE_0001461101-mRNA-1"/>
    </source>
</evidence>
<dbReference type="Proteomes" id="UP000050761">
    <property type="component" value="Unassembled WGS sequence"/>
</dbReference>
<accession>A0A3P8ATP3</accession>
<name>A0A183G0I7_HELPZ</name>
<dbReference type="WBParaSite" id="HPBE_0001461101-mRNA-1">
    <property type="protein sequence ID" value="HPBE_0001461101-mRNA-1"/>
    <property type="gene ID" value="HPBE_0001461101"/>
</dbReference>
<evidence type="ECO:0000313" key="3">
    <source>
        <dbReference type="Proteomes" id="UP000050761"/>
    </source>
</evidence>
<feature type="region of interest" description="Disordered" evidence="1">
    <location>
        <begin position="87"/>
        <end position="111"/>
    </location>
</feature>
<keyword evidence="3" id="KW-1185">Reference proteome</keyword>
<sequence>MSTTMINDGDTTTLAELDLLSTRYLEDELRRFVELGVEPDQRQCLFELMRSGCRRLDVVDVRAGRFLASVWFACAVSYRWLLSCGGRVSSPRGVAGRPAGDDHDEPLRSSR</sequence>
<feature type="compositionally biased region" description="Basic and acidic residues" evidence="1">
    <location>
        <begin position="99"/>
        <end position="111"/>
    </location>
</feature>
<gene>
    <name evidence="2" type="ORF">HPBE_LOCUS14612</name>
</gene>
<protein>
    <submittedName>
        <fullName evidence="4">TFIIA_gamma_N domain-containing protein</fullName>
    </submittedName>
</protein>
<organism evidence="3 4">
    <name type="scientific">Heligmosomoides polygyrus</name>
    <name type="common">Parasitic roundworm</name>
    <dbReference type="NCBI Taxonomy" id="6339"/>
    <lineage>
        <taxon>Eukaryota</taxon>
        <taxon>Metazoa</taxon>
        <taxon>Ecdysozoa</taxon>
        <taxon>Nematoda</taxon>
        <taxon>Chromadorea</taxon>
        <taxon>Rhabditida</taxon>
        <taxon>Rhabditina</taxon>
        <taxon>Rhabditomorpha</taxon>
        <taxon>Strongyloidea</taxon>
        <taxon>Heligmosomidae</taxon>
        <taxon>Heligmosomoides</taxon>
    </lineage>
</organism>
<proteinExistence type="predicted"/>
<dbReference type="EMBL" id="UZAH01028450">
    <property type="protein sequence ID" value="VDP00228.1"/>
    <property type="molecule type" value="Genomic_DNA"/>
</dbReference>
<accession>A0A183G0I7</accession>
<reference evidence="2 3" key="1">
    <citation type="submission" date="2018-11" db="EMBL/GenBank/DDBJ databases">
        <authorList>
            <consortium name="Pathogen Informatics"/>
        </authorList>
    </citation>
    <scope>NUCLEOTIDE SEQUENCE [LARGE SCALE GENOMIC DNA]</scope>
</reference>
<evidence type="ECO:0000256" key="1">
    <source>
        <dbReference type="SAM" id="MobiDB-lite"/>
    </source>
</evidence>